<dbReference type="GO" id="GO:0003700">
    <property type="term" value="F:DNA-binding transcription factor activity"/>
    <property type="evidence" value="ECO:0007669"/>
    <property type="project" value="TreeGrafter"/>
</dbReference>
<dbReference type="PANTHER" id="PTHR12565">
    <property type="entry name" value="STEROL REGULATORY ELEMENT-BINDING PROTEIN"/>
    <property type="match status" value="1"/>
</dbReference>
<name>A0AAV1W5U5_LUPLU</name>
<organism evidence="7 8">
    <name type="scientific">Lupinus luteus</name>
    <name type="common">European yellow lupine</name>
    <dbReference type="NCBI Taxonomy" id="3873"/>
    <lineage>
        <taxon>Eukaryota</taxon>
        <taxon>Viridiplantae</taxon>
        <taxon>Streptophyta</taxon>
        <taxon>Embryophyta</taxon>
        <taxon>Tracheophyta</taxon>
        <taxon>Spermatophyta</taxon>
        <taxon>Magnoliopsida</taxon>
        <taxon>eudicotyledons</taxon>
        <taxon>Gunneridae</taxon>
        <taxon>Pentapetalae</taxon>
        <taxon>rosids</taxon>
        <taxon>fabids</taxon>
        <taxon>Fabales</taxon>
        <taxon>Fabaceae</taxon>
        <taxon>Papilionoideae</taxon>
        <taxon>50 kb inversion clade</taxon>
        <taxon>genistoids sensu lato</taxon>
        <taxon>core genistoids</taxon>
        <taxon>Genisteae</taxon>
        <taxon>Lupinus</taxon>
    </lineage>
</organism>
<feature type="compositionally biased region" description="Basic and acidic residues" evidence="5">
    <location>
        <begin position="244"/>
        <end position="260"/>
    </location>
</feature>
<feature type="compositionally biased region" description="Polar residues" evidence="5">
    <location>
        <begin position="145"/>
        <end position="172"/>
    </location>
</feature>
<evidence type="ECO:0000256" key="3">
    <source>
        <dbReference type="ARBA" id="ARBA00023163"/>
    </source>
</evidence>
<dbReference type="Proteomes" id="UP001497480">
    <property type="component" value="Unassembled WGS sequence"/>
</dbReference>
<evidence type="ECO:0000256" key="5">
    <source>
        <dbReference type="SAM" id="MobiDB-lite"/>
    </source>
</evidence>
<keyword evidence="8" id="KW-1185">Reference proteome</keyword>
<keyword evidence="2" id="KW-0805">Transcription regulation</keyword>
<evidence type="ECO:0000313" key="7">
    <source>
        <dbReference type="EMBL" id="CAL0304552.1"/>
    </source>
</evidence>
<feature type="region of interest" description="Disordered" evidence="5">
    <location>
        <begin position="145"/>
        <end position="260"/>
    </location>
</feature>
<dbReference type="GO" id="GO:0046983">
    <property type="term" value="F:protein dimerization activity"/>
    <property type="evidence" value="ECO:0007669"/>
    <property type="project" value="InterPro"/>
</dbReference>
<feature type="domain" description="BHLH" evidence="6">
    <location>
        <begin position="271"/>
        <end position="321"/>
    </location>
</feature>
<dbReference type="CDD" id="cd18919">
    <property type="entry name" value="bHLH_AtBPE_like"/>
    <property type="match status" value="1"/>
</dbReference>
<keyword evidence="4" id="KW-0539">Nucleus</keyword>
<comment type="caution">
    <text evidence="7">The sequence shown here is derived from an EMBL/GenBank/DDBJ whole genome shotgun (WGS) entry which is preliminary data.</text>
</comment>
<dbReference type="GO" id="GO:0005634">
    <property type="term" value="C:nucleus"/>
    <property type="evidence" value="ECO:0007669"/>
    <property type="project" value="UniProtKB-SubCell"/>
</dbReference>
<dbReference type="PROSITE" id="PS50888">
    <property type="entry name" value="BHLH"/>
    <property type="match status" value="1"/>
</dbReference>
<feature type="compositionally biased region" description="Polar residues" evidence="5">
    <location>
        <begin position="432"/>
        <end position="452"/>
    </location>
</feature>
<protein>
    <recommendedName>
        <fullName evidence="6">BHLH domain-containing protein</fullName>
    </recommendedName>
</protein>
<dbReference type="InterPro" id="IPR036638">
    <property type="entry name" value="HLH_DNA-bd_sf"/>
</dbReference>
<sequence>MVSSPAASNSNISNDNFIIRELIGKLGNINNNNNNNSTNNISCYNTPLSSPPKVNNNNNSHLVKPMMSLNSSTVGEFSADPGFAERAAKFSCFGSRSFNGRRTQLGLKNNDEMTQRSNIFMENGKYTRVSSSPSLQVLGVGSQMGFQENKNSPMEVANSQEESTISEQTPNGDNGFKPNSYINSRKRKGSSSKGKTKETSTSANPVIGGEDSNAKHYKKNEGDGNENGALKEEEESKGDASNGGDEKQNKGISKSDEPPKDYIHVRARRGQATDSHSLAERVRREKISERMKFLQDLVPGCNKVTGKALMLDEIINYVQSLQRQVEFLSMKLATVNTRLDFSIENLISKDIFQSNNSLAHQTFPLNSSAIHNNIANETVTHNSVDTLDTSLCQTIGTMQLPSLSGFNENSFQYPIAFSEDDLHTIVEMGFGQTPNMKSPQSQSFNGSNQVQL</sequence>
<comment type="subcellular location">
    <subcellularLocation>
        <location evidence="1">Nucleus</location>
    </subcellularLocation>
</comment>
<feature type="region of interest" description="Disordered" evidence="5">
    <location>
        <begin position="430"/>
        <end position="452"/>
    </location>
</feature>
<reference evidence="7 8" key="1">
    <citation type="submission" date="2024-03" db="EMBL/GenBank/DDBJ databases">
        <authorList>
            <person name="Martinez-Hernandez J."/>
        </authorList>
    </citation>
    <scope>NUCLEOTIDE SEQUENCE [LARGE SCALE GENOMIC DNA]</scope>
</reference>
<evidence type="ECO:0000256" key="2">
    <source>
        <dbReference type="ARBA" id="ARBA00023015"/>
    </source>
</evidence>
<proteinExistence type="predicted"/>
<dbReference type="PANTHER" id="PTHR12565:SF184">
    <property type="entry name" value="BHLH TRANSCRIPTION FACTOR"/>
    <property type="match status" value="1"/>
</dbReference>
<accession>A0AAV1W5U5</accession>
<dbReference type="SUPFAM" id="SSF47459">
    <property type="entry name" value="HLH, helix-loop-helix DNA-binding domain"/>
    <property type="match status" value="1"/>
</dbReference>
<keyword evidence="3" id="KW-0804">Transcription</keyword>
<dbReference type="FunFam" id="4.10.280.10:FF:000002">
    <property type="entry name" value="Basic helix-loop-helix transcription factor"/>
    <property type="match status" value="1"/>
</dbReference>
<evidence type="ECO:0000313" key="8">
    <source>
        <dbReference type="Proteomes" id="UP001497480"/>
    </source>
</evidence>
<dbReference type="AlphaFoldDB" id="A0AAV1W5U5"/>
<evidence type="ECO:0000256" key="1">
    <source>
        <dbReference type="ARBA" id="ARBA00004123"/>
    </source>
</evidence>
<dbReference type="Pfam" id="PF00010">
    <property type="entry name" value="HLH"/>
    <property type="match status" value="1"/>
</dbReference>
<evidence type="ECO:0000259" key="6">
    <source>
        <dbReference type="PROSITE" id="PS50888"/>
    </source>
</evidence>
<dbReference type="InterPro" id="IPR011598">
    <property type="entry name" value="bHLH_dom"/>
</dbReference>
<dbReference type="InterPro" id="IPR024097">
    <property type="entry name" value="bHLH_ZIP_TF"/>
</dbReference>
<dbReference type="Gene3D" id="4.10.280.10">
    <property type="entry name" value="Helix-loop-helix DNA-binding domain"/>
    <property type="match status" value="1"/>
</dbReference>
<gene>
    <name evidence="7" type="ORF">LLUT_LOCUS5612</name>
</gene>
<dbReference type="SMART" id="SM00353">
    <property type="entry name" value="HLH"/>
    <property type="match status" value="1"/>
</dbReference>
<dbReference type="EMBL" id="CAXHTB010000004">
    <property type="protein sequence ID" value="CAL0304552.1"/>
    <property type="molecule type" value="Genomic_DNA"/>
</dbReference>
<evidence type="ECO:0000256" key="4">
    <source>
        <dbReference type="ARBA" id="ARBA00023242"/>
    </source>
</evidence>